<gene>
    <name evidence="1" type="ORF">PCOR1329_LOCUS68948</name>
</gene>
<sequence>MEDNVLFTPRSLNGTCDAIAAAGDFDYLALAVKRPLGTPFRPDLGLREVKKARVTEPMPNVWMSSYLVTGNGAVKLLGCLKRQVQNYGSNIIDRVVSRQCLSGDESIKAFIVDHDRFFGHVETLGDTRIKQNMDAAVHHKRYSHIRQRGGRRDAVDNHPDRIRSSRSTAISSHAAVDESRGAVPVLSCVVVTYGISQCAKSDSTIPIRRCVVLRCSLHCAIQLAFSHCALFLERGRPG</sequence>
<reference evidence="1" key="1">
    <citation type="submission" date="2023-10" db="EMBL/GenBank/DDBJ databases">
        <authorList>
            <person name="Chen Y."/>
            <person name="Shah S."/>
            <person name="Dougan E. K."/>
            <person name="Thang M."/>
            <person name="Chan C."/>
        </authorList>
    </citation>
    <scope>NUCLEOTIDE SEQUENCE [LARGE SCALE GENOMIC DNA]</scope>
</reference>
<dbReference type="EMBL" id="CAUYUJ010019026">
    <property type="protein sequence ID" value="CAK0888099.1"/>
    <property type="molecule type" value="Genomic_DNA"/>
</dbReference>
<proteinExistence type="predicted"/>
<protein>
    <submittedName>
        <fullName evidence="1">Uncharacterized protein</fullName>
    </submittedName>
</protein>
<evidence type="ECO:0000313" key="2">
    <source>
        <dbReference type="Proteomes" id="UP001189429"/>
    </source>
</evidence>
<comment type="caution">
    <text evidence="1">The sequence shown here is derived from an EMBL/GenBank/DDBJ whole genome shotgun (WGS) entry which is preliminary data.</text>
</comment>
<name>A0ABN9WPX4_9DINO</name>
<evidence type="ECO:0000313" key="1">
    <source>
        <dbReference type="EMBL" id="CAK0888099.1"/>
    </source>
</evidence>
<organism evidence="1 2">
    <name type="scientific">Prorocentrum cordatum</name>
    <dbReference type="NCBI Taxonomy" id="2364126"/>
    <lineage>
        <taxon>Eukaryota</taxon>
        <taxon>Sar</taxon>
        <taxon>Alveolata</taxon>
        <taxon>Dinophyceae</taxon>
        <taxon>Prorocentrales</taxon>
        <taxon>Prorocentraceae</taxon>
        <taxon>Prorocentrum</taxon>
    </lineage>
</organism>
<dbReference type="Proteomes" id="UP001189429">
    <property type="component" value="Unassembled WGS sequence"/>
</dbReference>
<keyword evidence="2" id="KW-1185">Reference proteome</keyword>
<accession>A0ABN9WPX4</accession>